<dbReference type="OrthoDB" id="44230at2157"/>
<name>A0A2U9IHQ6_9CREN</name>
<dbReference type="AlphaFoldDB" id="A0A2U9IHQ6"/>
<evidence type="ECO:0000313" key="2">
    <source>
        <dbReference type="EMBL" id="AWR95568.1"/>
    </source>
</evidence>
<dbReference type="RefSeq" id="WP_110271446.1">
    <property type="nucleotide sequence ID" value="NZ_CP029289.2"/>
</dbReference>
<keyword evidence="1" id="KW-0472">Membrane</keyword>
<organism evidence="2 3">
    <name type="scientific">Acidianus brierleyi</name>
    <dbReference type="NCBI Taxonomy" id="41673"/>
    <lineage>
        <taxon>Archaea</taxon>
        <taxon>Thermoproteota</taxon>
        <taxon>Thermoprotei</taxon>
        <taxon>Sulfolobales</taxon>
        <taxon>Sulfolobaceae</taxon>
        <taxon>Acidianus</taxon>
    </lineage>
</organism>
<dbReference type="Proteomes" id="UP000248044">
    <property type="component" value="Chromosome"/>
</dbReference>
<dbReference type="KEGG" id="abri:DFR85_14190"/>
<evidence type="ECO:0000313" key="3">
    <source>
        <dbReference type="Proteomes" id="UP000248044"/>
    </source>
</evidence>
<keyword evidence="1" id="KW-1133">Transmembrane helix</keyword>
<dbReference type="Gene3D" id="2.130.10.10">
    <property type="entry name" value="YVTN repeat-like/Quinoprotein amine dehydrogenase"/>
    <property type="match status" value="1"/>
</dbReference>
<reference evidence="2 3" key="1">
    <citation type="submission" date="2018-05" db="EMBL/GenBank/DDBJ databases">
        <title>Complete Genome Sequences of Extremely Thermoacidophilic, Metal-Mobilizing Type-Strain Members of the Archaeal Family Sulfolobaceae: Acidianus brierleyi DSM-1651T, Acidianus sulfidivorans DSM-18786T, Metallosphaera hakonensis DSM-7519T, and Metallosphaera prunae DSM-10039T.</title>
        <authorList>
            <person name="Counts J.A."/>
            <person name="Kelly R.M."/>
        </authorList>
    </citation>
    <scope>NUCLEOTIDE SEQUENCE [LARGE SCALE GENOMIC DNA]</scope>
    <source>
        <strain evidence="2 3">DSM 1651</strain>
    </source>
</reference>
<protein>
    <recommendedName>
        <fullName evidence="4">YncE family protein</fullName>
    </recommendedName>
</protein>
<dbReference type="GeneID" id="36833328"/>
<keyword evidence="3" id="KW-1185">Reference proteome</keyword>
<accession>A0A2U9IHQ6</accession>
<dbReference type="SUPFAM" id="SSF63829">
    <property type="entry name" value="Calcium-dependent phosphotriesterase"/>
    <property type="match status" value="1"/>
</dbReference>
<keyword evidence="1" id="KW-0812">Transmembrane</keyword>
<dbReference type="EMBL" id="CP029289">
    <property type="protein sequence ID" value="AWR95568.1"/>
    <property type="molecule type" value="Genomic_DNA"/>
</dbReference>
<proteinExistence type="predicted"/>
<feature type="transmembrane region" description="Helical" evidence="1">
    <location>
        <begin position="342"/>
        <end position="361"/>
    </location>
</feature>
<sequence length="366" mass="40980">MKYFLIFLVLIPFFVTYSQIGYIEYTIYLNNMSTVSGVTPNFFSSISPTYMVVDSSGYVFAAAVNEVFIINPYGKVVGKIGVQGAEYISYCNENNTLIVSSGTLPNFTISFISTINFTIIRTINVNDYPLSTLEHNGKIYVGTYGGVGILNNSKINIFVNTPGPVVSLAYSNGYLYAVGYNFTQSYGFLFIIHNNSVKSIILSTFPNFIYVYNNKIYIAGDFSVIMINQESLKIQYINISGEKFEGIVVDPKNNLTYVTADSLFGPDYILVLNGSKISGEIYGGITPIGIVFDNVSNFLFISNFFDGTISVISTNGSQYYQENTYQIPVNQNIISNKPKLEFYIQDIIFFVIIIFIIVLTLRKIRK</sequence>
<evidence type="ECO:0000256" key="1">
    <source>
        <dbReference type="SAM" id="Phobius"/>
    </source>
</evidence>
<evidence type="ECO:0008006" key="4">
    <source>
        <dbReference type="Google" id="ProtNLM"/>
    </source>
</evidence>
<gene>
    <name evidence="2" type="ORF">DFR85_14190</name>
</gene>
<dbReference type="InterPro" id="IPR015943">
    <property type="entry name" value="WD40/YVTN_repeat-like_dom_sf"/>
</dbReference>